<comment type="caution">
    <text evidence="3">The sequence shown here is derived from an EMBL/GenBank/DDBJ whole genome shotgun (WGS) entry which is preliminary data.</text>
</comment>
<reference evidence="3 4" key="1">
    <citation type="submission" date="2016-01" db="EMBL/GenBank/DDBJ databases">
        <authorList>
            <consortium name="TB Trials Study Group"/>
            <person name="Sutton G."/>
            <person name="Brinkac L."/>
            <person name="Sanka R."/>
            <person name="Adams M."/>
            <person name="Lau E.L."/>
            <person name="Macaden R."/>
            <person name="Grewal H.M.S."/>
        </authorList>
    </citation>
    <scope>NUCLEOTIDE SEQUENCE [LARGE SCALE GENOMIC DNA]</scope>
    <source>
        <strain evidence="3 4">IS-1744</strain>
    </source>
</reference>
<dbReference type="EMBL" id="LQIR01000011">
    <property type="protein sequence ID" value="KUI18741.1"/>
    <property type="molecule type" value="Genomic_DNA"/>
</dbReference>
<dbReference type="InterPro" id="IPR012338">
    <property type="entry name" value="Beta-lactam/transpept-like"/>
</dbReference>
<proteinExistence type="predicted"/>
<evidence type="ECO:0000256" key="1">
    <source>
        <dbReference type="SAM" id="MobiDB-lite"/>
    </source>
</evidence>
<evidence type="ECO:0000313" key="3">
    <source>
        <dbReference type="EMBL" id="KUI18741.1"/>
    </source>
</evidence>
<dbReference type="Proteomes" id="UP000053707">
    <property type="component" value="Unassembled WGS sequence"/>
</dbReference>
<keyword evidence="4" id="KW-1185">Reference proteome</keyword>
<dbReference type="SUPFAM" id="SSF56601">
    <property type="entry name" value="beta-lactamase/transpeptidase-like"/>
    <property type="match status" value="1"/>
</dbReference>
<feature type="compositionally biased region" description="Low complexity" evidence="1">
    <location>
        <begin position="1"/>
        <end position="16"/>
    </location>
</feature>
<dbReference type="InterPro" id="IPR001466">
    <property type="entry name" value="Beta-lactam-related"/>
</dbReference>
<name>A0A117JKS2_9MYCO</name>
<dbReference type="Gene3D" id="3.40.710.10">
    <property type="entry name" value="DD-peptidase/beta-lactamase superfamily"/>
    <property type="match status" value="1"/>
</dbReference>
<evidence type="ECO:0000313" key="4">
    <source>
        <dbReference type="Proteomes" id="UP000053707"/>
    </source>
</evidence>
<accession>A0A117JKS2</accession>
<dbReference type="PANTHER" id="PTHR46825">
    <property type="entry name" value="D-ALANYL-D-ALANINE-CARBOXYPEPTIDASE/ENDOPEPTIDASE AMPH"/>
    <property type="match status" value="1"/>
</dbReference>
<feature type="region of interest" description="Disordered" evidence="1">
    <location>
        <begin position="1"/>
        <end position="24"/>
    </location>
</feature>
<feature type="domain" description="Beta-lactamase-related" evidence="2">
    <location>
        <begin position="36"/>
        <end position="339"/>
    </location>
</feature>
<dbReference type="InterPro" id="IPR050491">
    <property type="entry name" value="AmpC-like"/>
</dbReference>
<dbReference type="Pfam" id="PF00144">
    <property type="entry name" value="Beta-lactamase"/>
    <property type="match status" value="1"/>
</dbReference>
<sequence length="344" mass="35850">MSACAAEATAPLAETAVESDDRPARSQGVLVDGLEDGAPGCSAAVGVEGAVVWVGARGVADIATGAELTTDTAFDIASVSKQFTATAVLLLVDRHQLALDDTLATHVAGLPPWAAGVTIGQLMHQTSGIPDYMGLLEDAGFTLTDRTTNADALKALGAVTELDFEPGTAFEYSNSNYVLLAEIVERTARQPLSAFLSARIFWPLELDMVLDPAAPVPGAAVPYTGADGEFTPARTAWQQVGDGSIQTAPSQLVRWADNYRTGEVGGRTLLDAQLAGAVETGDGDRYGAGIYEYADGALGHDGAWGGFVTDFRIDRDRRTSVAVSCNSDTQDPSALADALARIWG</sequence>
<protein>
    <recommendedName>
        <fullName evidence="2">Beta-lactamase-related domain-containing protein</fullName>
    </recommendedName>
</protein>
<dbReference type="RefSeq" id="WP_064395241.1">
    <property type="nucleotide sequence ID" value="NZ_LQIR01000011.1"/>
</dbReference>
<gene>
    <name evidence="3" type="ORF">AU192_18900</name>
</gene>
<dbReference type="GeneID" id="27917244"/>
<organism evidence="3 4">
    <name type="scientific">Mycobacterium lehmannii</name>
    <dbReference type="NCBI Taxonomy" id="2048550"/>
    <lineage>
        <taxon>Bacteria</taxon>
        <taxon>Bacillati</taxon>
        <taxon>Actinomycetota</taxon>
        <taxon>Actinomycetes</taxon>
        <taxon>Mycobacteriales</taxon>
        <taxon>Mycobacteriaceae</taxon>
        <taxon>Mycobacterium</taxon>
    </lineage>
</organism>
<dbReference type="AlphaFoldDB" id="A0A117JKS2"/>
<dbReference type="PANTHER" id="PTHR46825:SF9">
    <property type="entry name" value="BETA-LACTAMASE-RELATED DOMAIN-CONTAINING PROTEIN"/>
    <property type="match status" value="1"/>
</dbReference>
<evidence type="ECO:0000259" key="2">
    <source>
        <dbReference type="Pfam" id="PF00144"/>
    </source>
</evidence>